<name>A0A931G2S0_9ACTN</name>
<dbReference type="Pfam" id="PF08281">
    <property type="entry name" value="Sigma70_r4_2"/>
    <property type="match status" value="1"/>
</dbReference>
<evidence type="ECO:0000256" key="3">
    <source>
        <dbReference type="ARBA" id="ARBA00023082"/>
    </source>
</evidence>
<reference evidence="7" key="1">
    <citation type="submission" date="2020-11" db="EMBL/GenBank/DDBJ databases">
        <title>Isolation and identification of active actinomycetes.</title>
        <authorList>
            <person name="Sun X."/>
        </authorList>
    </citation>
    <scope>NUCLEOTIDE SEQUENCE</scope>
    <source>
        <strain evidence="7">NEAU-A11</strain>
    </source>
</reference>
<dbReference type="Pfam" id="PF04542">
    <property type="entry name" value="Sigma70_r2"/>
    <property type="match status" value="1"/>
</dbReference>
<dbReference type="InterPro" id="IPR013325">
    <property type="entry name" value="RNA_pol_sigma_r2"/>
</dbReference>
<dbReference type="SUPFAM" id="SSF88946">
    <property type="entry name" value="Sigma2 domain of RNA polymerase sigma factors"/>
    <property type="match status" value="1"/>
</dbReference>
<sequence>MNDLRDALIRAKRGDELSFAILYRAVQPGLLRYLRALVADDAEDVAADTWLQIARDIGGFHGGGDALRCWIATVGRHRAMDHLRRMRRRPVSVAVADGETPSAEDAADRALTSVGTDAALAMITALPRDQAEAVLLRVVMGLDAPAAGRVLGKRAGAVRTAAYRGLRRLADHLTHSDTPVTWTLPLDTGGTPARSTTLKDIG</sequence>
<evidence type="ECO:0000313" key="7">
    <source>
        <dbReference type="EMBL" id="MBG0568470.1"/>
    </source>
</evidence>
<dbReference type="GO" id="GO:0003677">
    <property type="term" value="F:DNA binding"/>
    <property type="evidence" value="ECO:0007669"/>
    <property type="project" value="InterPro"/>
</dbReference>
<evidence type="ECO:0000256" key="4">
    <source>
        <dbReference type="ARBA" id="ARBA00023163"/>
    </source>
</evidence>
<evidence type="ECO:0000256" key="2">
    <source>
        <dbReference type="ARBA" id="ARBA00023015"/>
    </source>
</evidence>
<keyword evidence="8" id="KW-1185">Reference proteome</keyword>
<dbReference type="InterPro" id="IPR013324">
    <property type="entry name" value="RNA_pol_sigma_r3/r4-like"/>
</dbReference>
<dbReference type="PANTHER" id="PTHR43133:SF66">
    <property type="entry name" value="ECF RNA POLYMERASE SIGMA FACTOR SIGK"/>
    <property type="match status" value="1"/>
</dbReference>
<dbReference type="GO" id="GO:0006352">
    <property type="term" value="P:DNA-templated transcription initiation"/>
    <property type="evidence" value="ECO:0007669"/>
    <property type="project" value="InterPro"/>
</dbReference>
<dbReference type="EMBL" id="JADQTO010000039">
    <property type="protein sequence ID" value="MBG0568470.1"/>
    <property type="molecule type" value="Genomic_DNA"/>
</dbReference>
<gene>
    <name evidence="7" type="ORF">I4J89_44320</name>
</gene>
<comment type="similarity">
    <text evidence="1">Belongs to the sigma-70 factor family. ECF subfamily.</text>
</comment>
<protein>
    <submittedName>
        <fullName evidence="7">RNA polymerase sigma factor</fullName>
    </submittedName>
</protein>
<dbReference type="InterPro" id="IPR013249">
    <property type="entry name" value="RNA_pol_sigma70_r4_t2"/>
</dbReference>
<dbReference type="InterPro" id="IPR039425">
    <property type="entry name" value="RNA_pol_sigma-70-like"/>
</dbReference>
<keyword evidence="4" id="KW-0804">Transcription</keyword>
<feature type="domain" description="RNA polymerase sigma factor 70 region 4 type 2" evidence="6">
    <location>
        <begin position="118"/>
        <end position="169"/>
    </location>
</feature>
<organism evidence="7 8">
    <name type="scientific">Actinoplanes aureus</name>
    <dbReference type="NCBI Taxonomy" id="2792083"/>
    <lineage>
        <taxon>Bacteria</taxon>
        <taxon>Bacillati</taxon>
        <taxon>Actinomycetota</taxon>
        <taxon>Actinomycetes</taxon>
        <taxon>Micromonosporales</taxon>
        <taxon>Micromonosporaceae</taxon>
        <taxon>Actinoplanes</taxon>
    </lineage>
</organism>
<dbReference type="SUPFAM" id="SSF88659">
    <property type="entry name" value="Sigma3 and sigma4 domains of RNA polymerase sigma factors"/>
    <property type="match status" value="1"/>
</dbReference>
<evidence type="ECO:0000313" key="8">
    <source>
        <dbReference type="Proteomes" id="UP000598146"/>
    </source>
</evidence>
<keyword evidence="3" id="KW-0731">Sigma factor</keyword>
<dbReference type="PANTHER" id="PTHR43133">
    <property type="entry name" value="RNA POLYMERASE ECF-TYPE SIGMA FACTO"/>
    <property type="match status" value="1"/>
</dbReference>
<evidence type="ECO:0000256" key="1">
    <source>
        <dbReference type="ARBA" id="ARBA00010641"/>
    </source>
</evidence>
<feature type="domain" description="RNA polymerase sigma-70 region 2" evidence="5">
    <location>
        <begin position="22"/>
        <end position="88"/>
    </location>
</feature>
<dbReference type="AlphaFoldDB" id="A0A931G2S0"/>
<dbReference type="GO" id="GO:0016987">
    <property type="term" value="F:sigma factor activity"/>
    <property type="evidence" value="ECO:0007669"/>
    <property type="project" value="UniProtKB-KW"/>
</dbReference>
<dbReference type="Proteomes" id="UP000598146">
    <property type="component" value="Unassembled WGS sequence"/>
</dbReference>
<dbReference type="Gene3D" id="1.10.10.10">
    <property type="entry name" value="Winged helix-like DNA-binding domain superfamily/Winged helix DNA-binding domain"/>
    <property type="match status" value="1"/>
</dbReference>
<dbReference type="InterPro" id="IPR036388">
    <property type="entry name" value="WH-like_DNA-bd_sf"/>
</dbReference>
<proteinExistence type="inferred from homology"/>
<dbReference type="RefSeq" id="WP_196420243.1">
    <property type="nucleotide sequence ID" value="NZ_JADQTO010000039.1"/>
</dbReference>
<dbReference type="InterPro" id="IPR007627">
    <property type="entry name" value="RNA_pol_sigma70_r2"/>
</dbReference>
<accession>A0A931G2S0</accession>
<comment type="caution">
    <text evidence="7">The sequence shown here is derived from an EMBL/GenBank/DDBJ whole genome shotgun (WGS) entry which is preliminary data.</text>
</comment>
<dbReference type="Gene3D" id="1.10.1740.10">
    <property type="match status" value="1"/>
</dbReference>
<evidence type="ECO:0000259" key="5">
    <source>
        <dbReference type="Pfam" id="PF04542"/>
    </source>
</evidence>
<evidence type="ECO:0000259" key="6">
    <source>
        <dbReference type="Pfam" id="PF08281"/>
    </source>
</evidence>
<keyword evidence="2" id="KW-0805">Transcription regulation</keyword>